<dbReference type="AlphaFoldDB" id="A0A4U1CWV8"/>
<accession>A0A4U1CWV8</accession>
<evidence type="ECO:0000313" key="2">
    <source>
        <dbReference type="Proteomes" id="UP000307756"/>
    </source>
</evidence>
<dbReference type="InterPro" id="IPR036638">
    <property type="entry name" value="HLH_DNA-bd_sf"/>
</dbReference>
<gene>
    <name evidence="1" type="ORF">FA727_23175</name>
</gene>
<proteinExistence type="predicted"/>
<dbReference type="EMBL" id="SWBM01000013">
    <property type="protein sequence ID" value="TKC13805.1"/>
    <property type="molecule type" value="Genomic_DNA"/>
</dbReference>
<protein>
    <submittedName>
        <fullName evidence="1">Aspartyl-phosphate phosphatase Spo0E family protein</fullName>
    </submittedName>
</protein>
<dbReference type="InterPro" id="IPR037208">
    <property type="entry name" value="Spo0E-like_sf"/>
</dbReference>
<reference evidence="1 2" key="1">
    <citation type="journal article" date="2011" name="J. Microbiol.">
        <title>Bacillus kyonggiensis sp. nov., isolated from soil of a lettuce field.</title>
        <authorList>
            <person name="Dong K."/>
            <person name="Lee S."/>
        </authorList>
    </citation>
    <scope>NUCLEOTIDE SEQUENCE [LARGE SCALE GENOMIC DNA]</scope>
    <source>
        <strain evidence="1 2">NB22</strain>
    </source>
</reference>
<dbReference type="InterPro" id="IPR018540">
    <property type="entry name" value="Spo0E-like"/>
</dbReference>
<dbReference type="OrthoDB" id="2885456at2"/>
<keyword evidence="2" id="KW-1185">Reference proteome</keyword>
<dbReference type="Gene3D" id="4.10.280.10">
    <property type="entry name" value="Helix-loop-helix DNA-binding domain"/>
    <property type="match status" value="1"/>
</dbReference>
<dbReference type="SUPFAM" id="SSF140500">
    <property type="entry name" value="BAS1536-like"/>
    <property type="match status" value="1"/>
</dbReference>
<dbReference type="Proteomes" id="UP000307756">
    <property type="component" value="Unassembled WGS sequence"/>
</dbReference>
<comment type="caution">
    <text evidence="1">The sequence shown here is derived from an EMBL/GenBank/DDBJ whole genome shotgun (WGS) entry which is preliminary data.</text>
</comment>
<sequence>MSIPVKEGNLVTVIETLRKEMIRTGIEEGLASQKTIALSQLLDLYIMKYQELNSKRYNKALH</sequence>
<organism evidence="1 2">
    <name type="scientific">Robertmurraya kyonggiensis</name>
    <dbReference type="NCBI Taxonomy" id="1037680"/>
    <lineage>
        <taxon>Bacteria</taxon>
        <taxon>Bacillati</taxon>
        <taxon>Bacillota</taxon>
        <taxon>Bacilli</taxon>
        <taxon>Bacillales</taxon>
        <taxon>Bacillaceae</taxon>
        <taxon>Robertmurraya</taxon>
    </lineage>
</organism>
<dbReference type="Pfam" id="PF09388">
    <property type="entry name" value="SpoOE-like"/>
    <property type="match status" value="1"/>
</dbReference>
<dbReference type="GO" id="GO:0043937">
    <property type="term" value="P:regulation of sporulation"/>
    <property type="evidence" value="ECO:0007669"/>
    <property type="project" value="InterPro"/>
</dbReference>
<name>A0A4U1CWV8_9BACI</name>
<dbReference type="GO" id="GO:0046983">
    <property type="term" value="F:protein dimerization activity"/>
    <property type="evidence" value="ECO:0007669"/>
    <property type="project" value="InterPro"/>
</dbReference>
<evidence type="ECO:0000313" key="1">
    <source>
        <dbReference type="EMBL" id="TKC13805.1"/>
    </source>
</evidence>
<dbReference type="RefSeq" id="WP_136833830.1">
    <property type="nucleotide sequence ID" value="NZ_SWBM01000013.1"/>
</dbReference>